<keyword evidence="3" id="KW-1185">Reference proteome</keyword>
<dbReference type="RefSeq" id="WP_169199498.1">
    <property type="nucleotide sequence ID" value="NZ_WTVH02000009.1"/>
</dbReference>
<dbReference type="EMBL" id="WTVH01000026">
    <property type="protein sequence ID" value="NMF94270.1"/>
    <property type="molecule type" value="Genomic_DNA"/>
</dbReference>
<dbReference type="Pfam" id="PF07254">
    <property type="entry name" value="Cpta_toxin"/>
    <property type="match status" value="1"/>
</dbReference>
<organism evidence="2 3">
    <name type="scientific">Aromatoleum buckelii</name>
    <dbReference type="NCBI Taxonomy" id="200254"/>
    <lineage>
        <taxon>Bacteria</taxon>
        <taxon>Pseudomonadati</taxon>
        <taxon>Pseudomonadota</taxon>
        <taxon>Betaproteobacteria</taxon>
        <taxon>Rhodocyclales</taxon>
        <taxon>Rhodocyclaceae</taxon>
        <taxon>Aromatoleum</taxon>
    </lineage>
</organism>
<feature type="transmembrane region" description="Helical" evidence="1">
    <location>
        <begin position="12"/>
        <end position="31"/>
    </location>
</feature>
<evidence type="ECO:0000313" key="2">
    <source>
        <dbReference type="EMBL" id="NMF94270.1"/>
    </source>
</evidence>
<name>A0ABX1N4U5_9RHOO</name>
<protein>
    <recommendedName>
        <fullName evidence="4">Toxin CptA</fullName>
    </recommendedName>
</protein>
<proteinExistence type="predicted"/>
<keyword evidence="1" id="KW-1133">Transmembrane helix</keyword>
<sequence length="156" mass="17335">MRYPLELPLRPSRQALVMIAAIHTIAAIAFLRSSLSAPALYPVLFVLAVSLFAGLRMEWRKAGRVLTLQNDGTLRDGSEVAMLAPEAGCTDFGWAVWLQWRRHDADATGTRCRGSIMLLPGNLPGGHWRGLRIWLRQKVRAAPQEVRVGENPGARR</sequence>
<dbReference type="Proteomes" id="UP000601990">
    <property type="component" value="Unassembled WGS sequence"/>
</dbReference>
<dbReference type="InterPro" id="IPR009883">
    <property type="entry name" value="YgfX"/>
</dbReference>
<keyword evidence="1" id="KW-0812">Transmembrane</keyword>
<comment type="caution">
    <text evidence="2">The sequence shown here is derived from an EMBL/GenBank/DDBJ whole genome shotgun (WGS) entry which is preliminary data.</text>
</comment>
<evidence type="ECO:0000256" key="1">
    <source>
        <dbReference type="SAM" id="Phobius"/>
    </source>
</evidence>
<evidence type="ECO:0008006" key="4">
    <source>
        <dbReference type="Google" id="ProtNLM"/>
    </source>
</evidence>
<feature type="transmembrane region" description="Helical" evidence="1">
    <location>
        <begin position="37"/>
        <end position="55"/>
    </location>
</feature>
<accession>A0ABX1N4U5</accession>
<keyword evidence="1" id="KW-0472">Membrane</keyword>
<gene>
    <name evidence="2" type="ORF">GO608_13130</name>
</gene>
<reference evidence="2" key="1">
    <citation type="submission" date="2019-12" db="EMBL/GenBank/DDBJ databases">
        <title>Comparative genomics gives insights into the taxonomy of the Azoarcus-Aromatoleum group and reveals separate origins of nif in the plant-associated Azoarcus and non-plant-associated Aromatoleum sub-groups.</title>
        <authorList>
            <person name="Lafos M."/>
            <person name="Maluk M."/>
            <person name="Batista M."/>
            <person name="Junghare M."/>
            <person name="Carmona M."/>
            <person name="Faoro H."/>
            <person name="Cruz L.M."/>
            <person name="Battistoni F."/>
            <person name="De Souza E."/>
            <person name="Pedrosa F."/>
            <person name="Chen W.-M."/>
            <person name="Poole P.S."/>
            <person name="Dixon R.A."/>
            <person name="James E.K."/>
        </authorList>
    </citation>
    <scope>NUCLEOTIDE SEQUENCE</scope>
    <source>
        <strain evidence="2">U120</strain>
    </source>
</reference>
<evidence type="ECO:0000313" key="3">
    <source>
        <dbReference type="Proteomes" id="UP000601990"/>
    </source>
</evidence>